<feature type="domain" description="Fucolectin tachylectin-4 pentraxin-1" evidence="8">
    <location>
        <begin position="149"/>
        <end position="297"/>
    </location>
</feature>
<keyword evidence="10" id="KW-1185">Reference proteome</keyword>
<keyword evidence="6" id="KW-0106">Calcium</keyword>
<dbReference type="PANTHER" id="PTHR45713">
    <property type="entry name" value="FTP DOMAIN-CONTAINING PROTEIN"/>
    <property type="match status" value="1"/>
</dbReference>
<comment type="subunit">
    <text evidence="3">Homotrimer.</text>
</comment>
<dbReference type="Pfam" id="PF22633">
    <property type="entry name" value="F5_F8_type_C_2"/>
    <property type="match status" value="2"/>
</dbReference>
<dbReference type="GeneTree" id="ENSGT01060000248575"/>
<evidence type="ECO:0000256" key="3">
    <source>
        <dbReference type="ARBA" id="ARBA00011233"/>
    </source>
</evidence>
<dbReference type="InterPro" id="IPR006585">
    <property type="entry name" value="FTP1"/>
</dbReference>
<keyword evidence="4" id="KW-0479">Metal-binding</keyword>
<name>A0A8C1FB10_CYPCA</name>
<organism evidence="9 10">
    <name type="scientific">Cyprinus carpio carpio</name>
    <dbReference type="NCBI Taxonomy" id="630221"/>
    <lineage>
        <taxon>Eukaryota</taxon>
        <taxon>Metazoa</taxon>
        <taxon>Chordata</taxon>
        <taxon>Craniata</taxon>
        <taxon>Vertebrata</taxon>
        <taxon>Euteleostomi</taxon>
        <taxon>Actinopterygii</taxon>
        <taxon>Neopterygii</taxon>
        <taxon>Teleostei</taxon>
        <taxon>Ostariophysi</taxon>
        <taxon>Cypriniformes</taxon>
        <taxon>Cyprinidae</taxon>
        <taxon>Cyprininae</taxon>
        <taxon>Cyprinus</taxon>
    </lineage>
</organism>
<evidence type="ECO:0000256" key="2">
    <source>
        <dbReference type="ARBA" id="ARBA00010147"/>
    </source>
</evidence>
<proteinExistence type="inferred from homology"/>
<dbReference type="OMA" id="DCCTEQI"/>
<dbReference type="PANTHER" id="PTHR45713:SF11">
    <property type="entry name" value="FUCOLECTIN TACHYLECTIN-4 PENTRAXIN-1 DOMAIN-CONTAINING PROTEIN"/>
    <property type="match status" value="1"/>
</dbReference>
<sequence length="304" mass="34176">LRDETELLVCEHIGKNAALWRTASQSSQFDDWISRYAVDGLRNSCSHTNPQTDPWWRVDLLNEYNVYRVAITNRDDYALNGAVIRVGNFPNNVYTTANFSCKGIEGRYVIVHIPGELKTLTLCEVEVYGYFSLLVSQVVSHTLFFTNFLGNWASRGTVIQSSTSADMFAEKAIDGNRGLQQLDTGCSSTLNQTNPWWRVDLAHIYKVSRVVVTNRNDCCTEQINGAEIRIGNSLENNGNNNPICVCEDTTLSLSPSFFSYSCGGMEGRYVNLIIPGDMKILTLCEVEVFGKGILYLYYLVHKLN</sequence>
<evidence type="ECO:0000256" key="7">
    <source>
        <dbReference type="ARBA" id="ARBA00023157"/>
    </source>
</evidence>
<evidence type="ECO:0000313" key="9">
    <source>
        <dbReference type="Ensembl" id="ENSCCRP00000089174.2"/>
    </source>
</evidence>
<dbReference type="GO" id="GO:0042806">
    <property type="term" value="F:fucose binding"/>
    <property type="evidence" value="ECO:0007669"/>
    <property type="project" value="UniProtKB-ARBA"/>
</dbReference>
<accession>A0A8C1FB10</accession>
<keyword evidence="5" id="KW-0430">Lectin</keyword>
<comment type="similarity">
    <text evidence="2">Belongs to the fucolectin family.</text>
</comment>
<dbReference type="GO" id="GO:0010185">
    <property type="term" value="P:regulation of cellular defense response"/>
    <property type="evidence" value="ECO:0007669"/>
    <property type="project" value="UniProtKB-ARBA"/>
</dbReference>
<dbReference type="InterPro" id="IPR008979">
    <property type="entry name" value="Galactose-bd-like_sf"/>
</dbReference>
<evidence type="ECO:0000256" key="5">
    <source>
        <dbReference type="ARBA" id="ARBA00022734"/>
    </source>
</evidence>
<reference evidence="9" key="1">
    <citation type="submission" date="2025-08" db="UniProtKB">
        <authorList>
            <consortium name="Ensembl"/>
        </authorList>
    </citation>
    <scope>IDENTIFICATION</scope>
</reference>
<dbReference type="SUPFAM" id="SSF49785">
    <property type="entry name" value="Galactose-binding domain-like"/>
    <property type="match status" value="2"/>
</dbReference>
<protein>
    <recommendedName>
        <fullName evidence="8">Fucolectin tachylectin-4 pentraxin-1 domain-containing protein</fullName>
    </recommendedName>
</protein>
<keyword evidence="7" id="KW-1015">Disulfide bond</keyword>
<dbReference type="SMART" id="SM00607">
    <property type="entry name" value="FTP"/>
    <property type="match status" value="2"/>
</dbReference>
<evidence type="ECO:0000256" key="1">
    <source>
        <dbReference type="ARBA" id="ARBA00002219"/>
    </source>
</evidence>
<dbReference type="GO" id="GO:0001868">
    <property type="term" value="P:regulation of complement activation, lectin pathway"/>
    <property type="evidence" value="ECO:0007669"/>
    <property type="project" value="UniProtKB-ARBA"/>
</dbReference>
<evidence type="ECO:0000259" key="8">
    <source>
        <dbReference type="SMART" id="SM00607"/>
    </source>
</evidence>
<dbReference type="GO" id="GO:0046872">
    <property type="term" value="F:metal ion binding"/>
    <property type="evidence" value="ECO:0007669"/>
    <property type="project" value="UniProtKB-KW"/>
</dbReference>
<evidence type="ECO:0000313" key="10">
    <source>
        <dbReference type="Proteomes" id="UP001108240"/>
    </source>
</evidence>
<dbReference type="Proteomes" id="UP001108240">
    <property type="component" value="Unplaced"/>
</dbReference>
<dbReference type="Ensembl" id="ENSCCRT00000096831.2">
    <property type="protein sequence ID" value="ENSCCRP00000089174.2"/>
    <property type="gene ID" value="ENSCCRG00000048375.2"/>
</dbReference>
<evidence type="ECO:0000256" key="6">
    <source>
        <dbReference type="ARBA" id="ARBA00022837"/>
    </source>
</evidence>
<comment type="function">
    <text evidence="1">Acts as a defensive agent. Recognizes blood group fucosylated oligosaccharides including A, B, H and Lewis B-type antigens. Does not recognize Lewis A antigen and has low affinity for monovalent haptens.</text>
</comment>
<evidence type="ECO:0000256" key="4">
    <source>
        <dbReference type="ARBA" id="ARBA00022723"/>
    </source>
</evidence>
<dbReference type="Gene3D" id="2.60.120.260">
    <property type="entry name" value="Galactose-binding domain-like"/>
    <property type="match status" value="2"/>
</dbReference>
<reference evidence="9" key="2">
    <citation type="submission" date="2025-09" db="UniProtKB">
        <authorList>
            <consortium name="Ensembl"/>
        </authorList>
    </citation>
    <scope>IDENTIFICATION</scope>
</reference>
<feature type="domain" description="Fucolectin tachylectin-4 pentraxin-1" evidence="8">
    <location>
        <begin position="14"/>
        <end position="134"/>
    </location>
</feature>
<dbReference type="InterPro" id="IPR051941">
    <property type="entry name" value="BG_Antigen-Binding_Lectin"/>
</dbReference>
<dbReference type="AlphaFoldDB" id="A0A8C1FB10"/>